<dbReference type="SUPFAM" id="SSF53213">
    <property type="entry name" value="LigB-like"/>
    <property type="match status" value="1"/>
</dbReference>
<dbReference type="CDD" id="cd07363">
    <property type="entry name" value="45_DOPA_Dioxygenase"/>
    <property type="match status" value="1"/>
</dbReference>
<evidence type="ECO:0000256" key="2">
    <source>
        <dbReference type="ARBA" id="ARBA00007581"/>
    </source>
</evidence>
<dbReference type="Pfam" id="PF02900">
    <property type="entry name" value="LigB"/>
    <property type="match status" value="1"/>
</dbReference>
<evidence type="ECO:0000259" key="6">
    <source>
        <dbReference type="Pfam" id="PF02900"/>
    </source>
</evidence>
<reference evidence="7 8" key="1">
    <citation type="submission" date="2019-06" db="EMBL/GenBank/DDBJ databases">
        <authorList>
            <person name="Broberg M."/>
        </authorList>
    </citation>
    <scope>NUCLEOTIDE SEQUENCE [LARGE SCALE GENOMIC DNA]</scope>
</reference>
<evidence type="ECO:0000256" key="1">
    <source>
        <dbReference type="ARBA" id="ARBA00001947"/>
    </source>
</evidence>
<keyword evidence="8" id="KW-1185">Reference proteome</keyword>
<accession>A0ABY6U0M7</accession>
<dbReference type="Proteomes" id="UP000766486">
    <property type="component" value="Unassembled WGS sequence"/>
</dbReference>
<sequence length="279" mass="31043">MMASPSKSNLPTYFLGIGGPNFMENTNHPAYAKLAEVGNEITTRVKPKAVVAFSAHWQSGPATIQINTAEKTDLIYDFYGFPPHYYEFEYPSRGSPELAEKVIQNLEASGIQVERVKRGLDHGIWVGFIAAFNPKTNPLNVPLVQVSLYTNEDPAKHYQLGRALQSLRCEGILIIGAGMAVHNLRDFRAMRGSTTRTMPYAYSFDDALKNAVTTDPKDREAKMAALMERDDARKAHPTLEHLLPMYIAAGAAGSDVGEQLWTYPEGSLNWAQYRFGRVE</sequence>
<dbReference type="InterPro" id="IPR014436">
    <property type="entry name" value="Extradiol_dOase_DODA"/>
</dbReference>
<comment type="cofactor">
    <cofactor evidence="1">
        <name>Zn(2+)</name>
        <dbReference type="ChEBI" id="CHEBI:29105"/>
    </cofactor>
</comment>
<evidence type="ECO:0000256" key="3">
    <source>
        <dbReference type="ARBA" id="ARBA00022723"/>
    </source>
</evidence>
<feature type="domain" description="Extradiol ring-cleavage dioxygenase class III enzyme subunit B" evidence="6">
    <location>
        <begin position="24"/>
        <end position="262"/>
    </location>
</feature>
<dbReference type="PIRSF" id="PIRSF006157">
    <property type="entry name" value="Doxgns_DODA"/>
    <property type="match status" value="1"/>
</dbReference>
<dbReference type="PANTHER" id="PTHR30096:SF0">
    <property type="entry name" value="4,5-DOPA DIOXYGENASE EXTRADIOL-LIKE PROTEIN"/>
    <property type="match status" value="1"/>
</dbReference>
<organism evidence="7 8">
    <name type="scientific">Bionectria ochroleuca</name>
    <name type="common">Gliocladium roseum</name>
    <dbReference type="NCBI Taxonomy" id="29856"/>
    <lineage>
        <taxon>Eukaryota</taxon>
        <taxon>Fungi</taxon>
        <taxon>Dikarya</taxon>
        <taxon>Ascomycota</taxon>
        <taxon>Pezizomycotina</taxon>
        <taxon>Sordariomycetes</taxon>
        <taxon>Hypocreomycetidae</taxon>
        <taxon>Hypocreales</taxon>
        <taxon>Bionectriaceae</taxon>
        <taxon>Clonostachys</taxon>
    </lineage>
</organism>
<keyword evidence="4" id="KW-0862">Zinc</keyword>
<evidence type="ECO:0000256" key="5">
    <source>
        <dbReference type="ARBA" id="ARBA00023002"/>
    </source>
</evidence>
<comment type="caution">
    <text evidence="7">The sequence shown here is derived from an EMBL/GenBank/DDBJ whole genome shotgun (WGS) entry which is preliminary data.</text>
</comment>
<dbReference type="InterPro" id="IPR004183">
    <property type="entry name" value="Xdiol_dOase_suB"/>
</dbReference>
<keyword evidence="3" id="KW-0479">Metal-binding</keyword>
<proteinExistence type="inferred from homology"/>
<evidence type="ECO:0000313" key="8">
    <source>
        <dbReference type="Proteomes" id="UP000766486"/>
    </source>
</evidence>
<keyword evidence="5" id="KW-0560">Oxidoreductase</keyword>
<dbReference type="Gene3D" id="3.40.830.10">
    <property type="entry name" value="LigB-like"/>
    <property type="match status" value="1"/>
</dbReference>
<name>A0ABY6U0M7_BIOOC</name>
<evidence type="ECO:0000313" key="7">
    <source>
        <dbReference type="EMBL" id="VUC24519.1"/>
    </source>
</evidence>
<comment type="similarity">
    <text evidence="2">Belongs to the DODA-type extradiol aromatic ring-opening dioxygenase family.</text>
</comment>
<protein>
    <recommendedName>
        <fullName evidence="6">Extradiol ring-cleavage dioxygenase class III enzyme subunit B domain-containing protein</fullName>
    </recommendedName>
</protein>
<dbReference type="PANTHER" id="PTHR30096">
    <property type="entry name" value="4,5-DOPA DIOXYGENASE EXTRADIOL-LIKE PROTEIN"/>
    <property type="match status" value="1"/>
</dbReference>
<evidence type="ECO:0000256" key="4">
    <source>
        <dbReference type="ARBA" id="ARBA00022833"/>
    </source>
</evidence>
<dbReference type="EMBL" id="CABFNS010000720">
    <property type="protein sequence ID" value="VUC24519.1"/>
    <property type="molecule type" value="Genomic_DNA"/>
</dbReference>
<gene>
    <name evidence="7" type="ORF">CLO192961_LOCUS143176</name>
</gene>